<reference evidence="2 3" key="1">
    <citation type="submission" date="2019-03" db="EMBL/GenBank/DDBJ databases">
        <title>Dyadobacter AR-3-6 sp. nov., isolated from arctic soil.</title>
        <authorList>
            <person name="Chaudhary D.K."/>
        </authorList>
    </citation>
    <scope>NUCLEOTIDE SEQUENCE [LARGE SCALE GENOMIC DNA]</scope>
    <source>
        <strain evidence="2 3">AR-3-6</strain>
    </source>
</reference>
<dbReference type="Proteomes" id="UP000294850">
    <property type="component" value="Unassembled WGS sequence"/>
</dbReference>
<proteinExistence type="predicted"/>
<accession>A0A4R5DR42</accession>
<feature type="transmembrane region" description="Helical" evidence="1">
    <location>
        <begin position="187"/>
        <end position="210"/>
    </location>
</feature>
<dbReference type="OrthoDB" id="919207at2"/>
<feature type="transmembrane region" description="Helical" evidence="1">
    <location>
        <begin position="251"/>
        <end position="269"/>
    </location>
</feature>
<feature type="transmembrane region" description="Helical" evidence="1">
    <location>
        <begin position="6"/>
        <end position="26"/>
    </location>
</feature>
<evidence type="ECO:0000256" key="1">
    <source>
        <dbReference type="SAM" id="Phobius"/>
    </source>
</evidence>
<sequence>MKSKNLSTWALIPIAYLLFSPFSLLVHIFSLTAFQSTLSVAFSFTSLYFMQQCKRDSWLWCFPFAILATLTFLDGVSIIPIGLFWLLTQKRWKDSFIFGGLMILYSVFYFTNFKFSSATQILPAKELVTAVSRNFIGFSGSFAKVISDTHAIKISMFAGFIILVIFFTIAIIGIVKKYNLPSKQSNSFEPIGLLEVSFLRLLASVTMISIGRSSDGSDVILASRFNIYDVCIVILSIILIFSAVKNQRRKLLTTGVAVASFLSCIYMYIKYDSQIALTQSELKADSYNYSKNGVFLHQDINLTDPDPDFYKNCEFPVFFGDETIELWKEKIINHREDNSIKLVQVSGMPSGKYKVSINPILEFTLTNIPDHVPSKKIYLGMADQNAPGKFYLVALACSSSSGFRGLFNKSGEKQMYAGIPAKLSDGDYALGLCWLDGDVPKVTPVNNHISITRQ</sequence>
<keyword evidence="1" id="KW-0812">Transmembrane</keyword>
<dbReference type="RefSeq" id="WP_131959263.1">
    <property type="nucleotide sequence ID" value="NZ_SMFL01000005.1"/>
</dbReference>
<feature type="transmembrane region" description="Helical" evidence="1">
    <location>
        <begin position="57"/>
        <end position="88"/>
    </location>
</feature>
<feature type="transmembrane region" description="Helical" evidence="1">
    <location>
        <begin position="95"/>
        <end position="113"/>
    </location>
</feature>
<protein>
    <submittedName>
        <fullName evidence="2">Uncharacterized protein</fullName>
    </submittedName>
</protein>
<comment type="caution">
    <text evidence="2">The sequence shown here is derived from an EMBL/GenBank/DDBJ whole genome shotgun (WGS) entry which is preliminary data.</text>
</comment>
<evidence type="ECO:0000313" key="2">
    <source>
        <dbReference type="EMBL" id="TDE14680.1"/>
    </source>
</evidence>
<feature type="transmembrane region" description="Helical" evidence="1">
    <location>
        <begin position="225"/>
        <end position="244"/>
    </location>
</feature>
<keyword evidence="1" id="KW-1133">Transmembrane helix</keyword>
<dbReference type="AlphaFoldDB" id="A0A4R5DR42"/>
<organism evidence="2 3">
    <name type="scientific">Dyadobacter psychrotolerans</name>
    <dbReference type="NCBI Taxonomy" id="2541721"/>
    <lineage>
        <taxon>Bacteria</taxon>
        <taxon>Pseudomonadati</taxon>
        <taxon>Bacteroidota</taxon>
        <taxon>Cytophagia</taxon>
        <taxon>Cytophagales</taxon>
        <taxon>Spirosomataceae</taxon>
        <taxon>Dyadobacter</taxon>
    </lineage>
</organism>
<name>A0A4R5DR42_9BACT</name>
<dbReference type="EMBL" id="SMFL01000005">
    <property type="protein sequence ID" value="TDE14680.1"/>
    <property type="molecule type" value="Genomic_DNA"/>
</dbReference>
<feature type="transmembrane region" description="Helical" evidence="1">
    <location>
        <begin position="154"/>
        <end position="175"/>
    </location>
</feature>
<keyword evidence="1" id="KW-0472">Membrane</keyword>
<gene>
    <name evidence="2" type="ORF">E0F88_15945</name>
</gene>
<evidence type="ECO:0000313" key="3">
    <source>
        <dbReference type="Proteomes" id="UP000294850"/>
    </source>
</evidence>
<keyword evidence="3" id="KW-1185">Reference proteome</keyword>